<dbReference type="CDD" id="cd00383">
    <property type="entry name" value="trans_reg_C"/>
    <property type="match status" value="1"/>
</dbReference>
<comment type="caution">
    <text evidence="10">The sequence shown here is derived from an EMBL/GenBank/DDBJ whole genome shotgun (WGS) entry which is preliminary data.</text>
</comment>
<evidence type="ECO:0000256" key="3">
    <source>
        <dbReference type="ARBA" id="ARBA00023125"/>
    </source>
</evidence>
<dbReference type="GO" id="GO:0032993">
    <property type="term" value="C:protein-DNA complex"/>
    <property type="evidence" value="ECO:0007669"/>
    <property type="project" value="TreeGrafter"/>
</dbReference>
<dbReference type="InterPro" id="IPR011006">
    <property type="entry name" value="CheY-like_superfamily"/>
</dbReference>
<dbReference type="InterPro" id="IPR016032">
    <property type="entry name" value="Sig_transdc_resp-reg_C-effctor"/>
</dbReference>
<evidence type="ECO:0000256" key="7">
    <source>
        <dbReference type="PROSITE-ProRule" id="PRU01091"/>
    </source>
</evidence>
<evidence type="ECO:0000313" key="11">
    <source>
        <dbReference type="Proteomes" id="UP000823842"/>
    </source>
</evidence>
<dbReference type="SMART" id="SM00448">
    <property type="entry name" value="REC"/>
    <property type="match status" value="1"/>
</dbReference>
<dbReference type="PANTHER" id="PTHR48111:SF43">
    <property type="entry name" value="STAGE 0 SPORULATION PROTEIN A HOMOLOG"/>
    <property type="match status" value="1"/>
</dbReference>
<dbReference type="AlphaFoldDB" id="A0A9D2LT38"/>
<dbReference type="Pfam" id="PF00486">
    <property type="entry name" value="Trans_reg_C"/>
    <property type="match status" value="1"/>
</dbReference>
<evidence type="ECO:0000256" key="6">
    <source>
        <dbReference type="PROSITE-ProRule" id="PRU00169"/>
    </source>
</evidence>
<evidence type="ECO:0000256" key="5">
    <source>
        <dbReference type="ARBA" id="ARBA00024867"/>
    </source>
</evidence>
<evidence type="ECO:0000259" key="8">
    <source>
        <dbReference type="PROSITE" id="PS50110"/>
    </source>
</evidence>
<gene>
    <name evidence="10" type="ORF">IAA06_09115</name>
</gene>
<sequence length="222" mass="25390">MKILIVEDDPGITQAIEQQGKTWDLEVRGIRNFRKVMEEFAAYGPHLVLLDISLPLFNGYYWCGEIRKVSKVPIIFISSASDNMNIVMAMNMGADDFIAKPFDMSVLIAKIQAMLRRTYDFVSVVPVLEHRGAFLNTGDNTLTYKDEQISLTKNEYRILLTLMENKGKVVSRERLMERLWETDSFVDENTLTVNVNRLRKKLDSAGLTEFISTKFGVGYFIG</sequence>
<feature type="domain" description="OmpR/PhoB-type" evidence="9">
    <location>
        <begin position="125"/>
        <end position="222"/>
    </location>
</feature>
<dbReference type="Proteomes" id="UP000823842">
    <property type="component" value="Unassembled WGS sequence"/>
</dbReference>
<protein>
    <recommendedName>
        <fullName evidence="1">Stage 0 sporulation protein A homolog</fullName>
    </recommendedName>
</protein>
<dbReference type="PROSITE" id="PS50110">
    <property type="entry name" value="RESPONSE_REGULATORY"/>
    <property type="match status" value="1"/>
</dbReference>
<dbReference type="Pfam" id="PF00072">
    <property type="entry name" value="Response_reg"/>
    <property type="match status" value="1"/>
</dbReference>
<name>A0A9D2LT38_9FIRM</name>
<dbReference type="InterPro" id="IPR036388">
    <property type="entry name" value="WH-like_DNA-bd_sf"/>
</dbReference>
<dbReference type="SUPFAM" id="SSF46894">
    <property type="entry name" value="C-terminal effector domain of the bipartite response regulators"/>
    <property type="match status" value="1"/>
</dbReference>
<dbReference type="InterPro" id="IPR001867">
    <property type="entry name" value="OmpR/PhoB-type_DNA-bd"/>
</dbReference>
<keyword evidence="6" id="KW-0597">Phosphoprotein</keyword>
<keyword evidence="2" id="KW-0805">Transcription regulation</keyword>
<dbReference type="GO" id="GO:0005829">
    <property type="term" value="C:cytosol"/>
    <property type="evidence" value="ECO:0007669"/>
    <property type="project" value="TreeGrafter"/>
</dbReference>
<dbReference type="EMBL" id="DWYZ01000170">
    <property type="protein sequence ID" value="HJB28937.1"/>
    <property type="molecule type" value="Genomic_DNA"/>
</dbReference>
<dbReference type="InterPro" id="IPR039420">
    <property type="entry name" value="WalR-like"/>
</dbReference>
<dbReference type="Gene3D" id="1.10.10.10">
    <property type="entry name" value="Winged helix-like DNA-binding domain superfamily/Winged helix DNA-binding domain"/>
    <property type="match status" value="1"/>
</dbReference>
<organism evidence="10 11">
    <name type="scientific">Candidatus Blautia faecavium</name>
    <dbReference type="NCBI Taxonomy" id="2838487"/>
    <lineage>
        <taxon>Bacteria</taxon>
        <taxon>Bacillati</taxon>
        <taxon>Bacillota</taxon>
        <taxon>Clostridia</taxon>
        <taxon>Lachnospirales</taxon>
        <taxon>Lachnospiraceae</taxon>
        <taxon>Blautia</taxon>
    </lineage>
</organism>
<dbReference type="PANTHER" id="PTHR48111">
    <property type="entry name" value="REGULATOR OF RPOS"/>
    <property type="match status" value="1"/>
</dbReference>
<dbReference type="CDD" id="cd18159">
    <property type="entry name" value="REC_OmpR_NsrR-like"/>
    <property type="match status" value="1"/>
</dbReference>
<evidence type="ECO:0000256" key="2">
    <source>
        <dbReference type="ARBA" id="ARBA00023015"/>
    </source>
</evidence>
<feature type="modified residue" description="4-aspartylphosphate" evidence="6">
    <location>
        <position position="51"/>
    </location>
</feature>
<evidence type="ECO:0000256" key="1">
    <source>
        <dbReference type="ARBA" id="ARBA00018672"/>
    </source>
</evidence>
<dbReference type="InterPro" id="IPR001789">
    <property type="entry name" value="Sig_transdc_resp-reg_receiver"/>
</dbReference>
<dbReference type="PROSITE" id="PS51755">
    <property type="entry name" value="OMPR_PHOB"/>
    <property type="match status" value="1"/>
</dbReference>
<keyword evidence="4" id="KW-0804">Transcription</keyword>
<keyword evidence="3 7" id="KW-0238">DNA-binding</keyword>
<dbReference type="SMART" id="SM00862">
    <property type="entry name" value="Trans_reg_C"/>
    <property type="match status" value="1"/>
</dbReference>
<dbReference type="GO" id="GO:0006355">
    <property type="term" value="P:regulation of DNA-templated transcription"/>
    <property type="evidence" value="ECO:0007669"/>
    <property type="project" value="InterPro"/>
</dbReference>
<feature type="DNA-binding region" description="OmpR/PhoB-type" evidence="7">
    <location>
        <begin position="125"/>
        <end position="222"/>
    </location>
</feature>
<reference evidence="10" key="2">
    <citation type="submission" date="2021-04" db="EMBL/GenBank/DDBJ databases">
        <authorList>
            <person name="Gilroy R."/>
        </authorList>
    </citation>
    <scope>NUCLEOTIDE SEQUENCE</scope>
    <source>
        <strain evidence="10">ChiSjej1B19-5720</strain>
    </source>
</reference>
<reference evidence="10" key="1">
    <citation type="journal article" date="2021" name="PeerJ">
        <title>Extensive microbial diversity within the chicken gut microbiome revealed by metagenomics and culture.</title>
        <authorList>
            <person name="Gilroy R."/>
            <person name="Ravi A."/>
            <person name="Getino M."/>
            <person name="Pursley I."/>
            <person name="Horton D.L."/>
            <person name="Alikhan N.F."/>
            <person name="Baker D."/>
            <person name="Gharbi K."/>
            <person name="Hall N."/>
            <person name="Watson M."/>
            <person name="Adriaenssens E.M."/>
            <person name="Foster-Nyarko E."/>
            <person name="Jarju S."/>
            <person name="Secka A."/>
            <person name="Antonio M."/>
            <person name="Oren A."/>
            <person name="Chaudhuri R.R."/>
            <person name="La Ragione R."/>
            <person name="Hildebrand F."/>
            <person name="Pallen M.J."/>
        </authorList>
    </citation>
    <scope>NUCLEOTIDE SEQUENCE</scope>
    <source>
        <strain evidence="10">ChiSjej1B19-5720</strain>
    </source>
</reference>
<evidence type="ECO:0000256" key="4">
    <source>
        <dbReference type="ARBA" id="ARBA00023163"/>
    </source>
</evidence>
<accession>A0A9D2LT38</accession>
<dbReference type="SUPFAM" id="SSF52172">
    <property type="entry name" value="CheY-like"/>
    <property type="match status" value="1"/>
</dbReference>
<feature type="domain" description="Response regulatory" evidence="8">
    <location>
        <begin position="2"/>
        <end position="115"/>
    </location>
</feature>
<dbReference type="Gene3D" id="3.40.50.2300">
    <property type="match status" value="1"/>
</dbReference>
<dbReference type="GO" id="GO:0000156">
    <property type="term" value="F:phosphorelay response regulator activity"/>
    <property type="evidence" value="ECO:0007669"/>
    <property type="project" value="TreeGrafter"/>
</dbReference>
<dbReference type="GO" id="GO:0000976">
    <property type="term" value="F:transcription cis-regulatory region binding"/>
    <property type="evidence" value="ECO:0007669"/>
    <property type="project" value="TreeGrafter"/>
</dbReference>
<evidence type="ECO:0000259" key="9">
    <source>
        <dbReference type="PROSITE" id="PS51755"/>
    </source>
</evidence>
<comment type="function">
    <text evidence="5">May play the central regulatory role in sporulation. It may be an element of the effector pathway responsible for the activation of sporulation genes in response to nutritional stress. Spo0A may act in concert with spo0H (a sigma factor) to control the expression of some genes that are critical to the sporulation process.</text>
</comment>
<proteinExistence type="predicted"/>
<evidence type="ECO:0000313" key="10">
    <source>
        <dbReference type="EMBL" id="HJB28937.1"/>
    </source>
</evidence>